<evidence type="ECO:0000256" key="14">
    <source>
        <dbReference type="ARBA" id="ARBA00022909"/>
    </source>
</evidence>
<evidence type="ECO:0000256" key="17">
    <source>
        <dbReference type="ARBA" id="ARBA00049161"/>
    </source>
</evidence>
<comment type="pathway">
    <text evidence="3">Cofactor biosynthesis; tetrahydrofolylpolyglutamate biosynthesis.</text>
</comment>
<accession>A0A926NNG4</accession>
<gene>
    <name evidence="21" type="ORF">IC621_13210</name>
</gene>
<organism evidence="21 22">
    <name type="scientific">Metabacillus arenae</name>
    <dbReference type="NCBI Taxonomy" id="2771434"/>
    <lineage>
        <taxon>Bacteria</taxon>
        <taxon>Bacillati</taxon>
        <taxon>Bacillota</taxon>
        <taxon>Bacilli</taxon>
        <taxon>Bacillales</taxon>
        <taxon>Bacillaceae</taxon>
        <taxon>Metabacillus</taxon>
    </lineage>
</organism>
<evidence type="ECO:0000256" key="7">
    <source>
        <dbReference type="ARBA" id="ARBA00013025"/>
    </source>
</evidence>
<dbReference type="InterPro" id="IPR018109">
    <property type="entry name" value="Folylpolyglutamate_synth_CS"/>
</dbReference>
<comment type="cofactor">
    <cofactor evidence="1">
        <name>Mg(2+)</name>
        <dbReference type="ChEBI" id="CHEBI:18420"/>
    </cofactor>
</comment>
<keyword evidence="11 18" id="KW-0547">Nucleotide-binding</keyword>
<evidence type="ECO:0000256" key="6">
    <source>
        <dbReference type="ARBA" id="ARBA00013023"/>
    </source>
</evidence>
<dbReference type="InterPro" id="IPR001645">
    <property type="entry name" value="Folylpolyglutamate_synth"/>
</dbReference>
<dbReference type="GO" id="GO:0046656">
    <property type="term" value="P:folic acid biosynthetic process"/>
    <property type="evidence" value="ECO:0007669"/>
    <property type="project" value="UniProtKB-KW"/>
</dbReference>
<evidence type="ECO:0000256" key="9">
    <source>
        <dbReference type="ARBA" id="ARBA00022598"/>
    </source>
</evidence>
<dbReference type="AlphaFoldDB" id="A0A926NNG4"/>
<keyword evidence="22" id="KW-1185">Reference proteome</keyword>
<dbReference type="EC" id="6.3.2.12" evidence="6"/>
<dbReference type="SUPFAM" id="SSF53244">
    <property type="entry name" value="MurD-like peptide ligases, peptide-binding domain"/>
    <property type="match status" value="1"/>
</dbReference>
<evidence type="ECO:0000313" key="21">
    <source>
        <dbReference type="EMBL" id="MBD1381192.1"/>
    </source>
</evidence>
<dbReference type="InterPro" id="IPR036615">
    <property type="entry name" value="Mur_ligase_C_dom_sf"/>
</dbReference>
<dbReference type="PIRSF" id="PIRSF001563">
    <property type="entry name" value="Folylpolyglu_synth"/>
    <property type="match status" value="1"/>
</dbReference>
<comment type="pathway">
    <text evidence="2">Cofactor biosynthesis; tetrahydrofolate biosynthesis; 7,8-dihydrofolate from 2-amino-4-hydroxy-6-hydroxymethyl-7,8-dihydropteridine diphosphate and 4-aminobenzoate: step 2/2.</text>
</comment>
<evidence type="ECO:0000256" key="4">
    <source>
        <dbReference type="ARBA" id="ARBA00008276"/>
    </source>
</evidence>
<dbReference type="GO" id="GO:0046872">
    <property type="term" value="F:metal ion binding"/>
    <property type="evidence" value="ECO:0007669"/>
    <property type="project" value="UniProtKB-KW"/>
</dbReference>
<dbReference type="InterPro" id="IPR004101">
    <property type="entry name" value="Mur_ligase_C"/>
</dbReference>
<dbReference type="InterPro" id="IPR013221">
    <property type="entry name" value="Mur_ligase_cen"/>
</dbReference>
<sequence length="433" mass="48951">MAFTYEEAVDWIHSRLKFGIKPGLERMKWMMKELGNPEKKIQAIHVGGTNGKGSTVAYLRNILNESGYSVGTFTSPYIETFNERISINGLPIEDQNLTNLVEEIKPLVEKLEKTHLGSPTEFEVITAMAFHYFGNRIEVDAVLFEVGLGGLYDSTNIVEPIMSIITSIGHDHMNILGKSLKEIAGQKAGIIKPNIPVITGVQDDDALKVILEKANQKDSQPFVIDKDFYVHDMEVLNSGELFSVKTPNHSYKSVKINMRGLHQIHNASLAVMAADLLNANNLFTMNDESIRRGLMKTSWIGRFERIHQNPEVIIDGAHNQEGIDSLVSVLNRHYKDRSIHILFSALEDKDFKEMVSKLDSIAKTISFTSFPFPRAASAHQLYDASKSMKKFLFENWKEAIDSVVRQKSQEDVIIITGSLYFISLVRRYCRKKL</sequence>
<evidence type="ECO:0000256" key="12">
    <source>
        <dbReference type="ARBA" id="ARBA00022840"/>
    </source>
</evidence>
<evidence type="ECO:0000256" key="11">
    <source>
        <dbReference type="ARBA" id="ARBA00022741"/>
    </source>
</evidence>
<dbReference type="Pfam" id="PF02875">
    <property type="entry name" value="Mur_ligase_C"/>
    <property type="match status" value="1"/>
</dbReference>
<dbReference type="GO" id="GO:0004326">
    <property type="term" value="F:tetrahydrofolylpolyglutamate synthase activity"/>
    <property type="evidence" value="ECO:0007669"/>
    <property type="project" value="UniProtKB-EC"/>
</dbReference>
<dbReference type="InterPro" id="IPR036565">
    <property type="entry name" value="Mur-like_cat_sf"/>
</dbReference>
<evidence type="ECO:0000256" key="3">
    <source>
        <dbReference type="ARBA" id="ARBA00005150"/>
    </source>
</evidence>
<reference evidence="21" key="1">
    <citation type="submission" date="2020-09" db="EMBL/GenBank/DDBJ databases">
        <title>A novel bacterium of genus Bacillus, isolated from South China Sea.</title>
        <authorList>
            <person name="Huang H."/>
            <person name="Mo K."/>
            <person name="Hu Y."/>
        </authorList>
    </citation>
    <scope>NUCLEOTIDE SEQUENCE</scope>
    <source>
        <strain evidence="21">IB182487</strain>
    </source>
</reference>
<dbReference type="NCBIfam" id="TIGR01499">
    <property type="entry name" value="folC"/>
    <property type="match status" value="1"/>
</dbReference>
<feature type="domain" description="Mur ligase central" evidence="20">
    <location>
        <begin position="46"/>
        <end position="274"/>
    </location>
</feature>
<dbReference type="EMBL" id="JACXAI010000016">
    <property type="protein sequence ID" value="MBD1381192.1"/>
    <property type="molecule type" value="Genomic_DNA"/>
</dbReference>
<evidence type="ECO:0000256" key="1">
    <source>
        <dbReference type="ARBA" id="ARBA00001946"/>
    </source>
</evidence>
<dbReference type="PANTHER" id="PTHR11136:SF0">
    <property type="entry name" value="DIHYDROFOLATE SYNTHETASE-RELATED"/>
    <property type="match status" value="1"/>
</dbReference>
<keyword evidence="9 18" id="KW-0436">Ligase</keyword>
<feature type="domain" description="Mur ligase C-terminal" evidence="19">
    <location>
        <begin position="301"/>
        <end position="418"/>
    </location>
</feature>
<comment type="subunit">
    <text evidence="5">Monomer.</text>
</comment>
<comment type="catalytic activity">
    <reaction evidence="17">
        <text>7,8-dihydropteroate + L-glutamate + ATP = 7,8-dihydrofolate + ADP + phosphate + H(+)</text>
        <dbReference type="Rhea" id="RHEA:23584"/>
        <dbReference type="ChEBI" id="CHEBI:15378"/>
        <dbReference type="ChEBI" id="CHEBI:17839"/>
        <dbReference type="ChEBI" id="CHEBI:29985"/>
        <dbReference type="ChEBI" id="CHEBI:30616"/>
        <dbReference type="ChEBI" id="CHEBI:43474"/>
        <dbReference type="ChEBI" id="CHEBI:57451"/>
        <dbReference type="ChEBI" id="CHEBI:456216"/>
        <dbReference type="EC" id="6.3.2.12"/>
    </reaction>
</comment>
<evidence type="ECO:0000313" key="22">
    <source>
        <dbReference type="Proteomes" id="UP000626844"/>
    </source>
</evidence>
<evidence type="ECO:0000259" key="19">
    <source>
        <dbReference type="Pfam" id="PF02875"/>
    </source>
</evidence>
<evidence type="ECO:0000256" key="5">
    <source>
        <dbReference type="ARBA" id="ARBA00011245"/>
    </source>
</evidence>
<evidence type="ECO:0000256" key="2">
    <source>
        <dbReference type="ARBA" id="ARBA00004799"/>
    </source>
</evidence>
<dbReference type="PANTHER" id="PTHR11136">
    <property type="entry name" value="FOLYLPOLYGLUTAMATE SYNTHASE-RELATED"/>
    <property type="match status" value="1"/>
</dbReference>
<dbReference type="FunFam" id="3.40.1190.10:FF:000004">
    <property type="entry name" value="Dihydrofolate synthase/folylpolyglutamate synthase"/>
    <property type="match status" value="1"/>
</dbReference>
<proteinExistence type="inferred from homology"/>
<keyword evidence="12 18" id="KW-0067">ATP-binding</keyword>
<dbReference type="Pfam" id="PF08245">
    <property type="entry name" value="Mur_ligase_M"/>
    <property type="match status" value="1"/>
</dbReference>
<dbReference type="GO" id="GO:0005737">
    <property type="term" value="C:cytoplasm"/>
    <property type="evidence" value="ECO:0007669"/>
    <property type="project" value="TreeGrafter"/>
</dbReference>
<evidence type="ECO:0000256" key="15">
    <source>
        <dbReference type="ARBA" id="ARBA00030592"/>
    </source>
</evidence>
<dbReference type="EC" id="6.3.2.17" evidence="7"/>
<dbReference type="Gene3D" id="3.40.1190.10">
    <property type="entry name" value="Mur-like, catalytic domain"/>
    <property type="match status" value="1"/>
</dbReference>
<name>A0A926NNG4_9BACI</name>
<comment type="similarity">
    <text evidence="4 18">Belongs to the folylpolyglutamate synthase family.</text>
</comment>
<dbReference type="Proteomes" id="UP000626844">
    <property type="component" value="Unassembled WGS sequence"/>
</dbReference>
<comment type="catalytic activity">
    <reaction evidence="16">
        <text>(6S)-5,6,7,8-tetrahydrofolyl-(gamma-L-Glu)(n) + L-glutamate + ATP = (6S)-5,6,7,8-tetrahydrofolyl-(gamma-L-Glu)(n+1) + ADP + phosphate + H(+)</text>
        <dbReference type="Rhea" id="RHEA:10580"/>
        <dbReference type="Rhea" id="RHEA-COMP:14738"/>
        <dbReference type="Rhea" id="RHEA-COMP:14740"/>
        <dbReference type="ChEBI" id="CHEBI:15378"/>
        <dbReference type="ChEBI" id="CHEBI:29985"/>
        <dbReference type="ChEBI" id="CHEBI:30616"/>
        <dbReference type="ChEBI" id="CHEBI:43474"/>
        <dbReference type="ChEBI" id="CHEBI:141005"/>
        <dbReference type="ChEBI" id="CHEBI:456216"/>
        <dbReference type="EC" id="6.3.2.17"/>
    </reaction>
</comment>
<evidence type="ECO:0000256" key="16">
    <source>
        <dbReference type="ARBA" id="ARBA00047493"/>
    </source>
</evidence>
<evidence type="ECO:0000259" key="20">
    <source>
        <dbReference type="Pfam" id="PF08245"/>
    </source>
</evidence>
<dbReference type="PROSITE" id="PS01011">
    <property type="entry name" value="FOLYLPOLYGLU_SYNT_1"/>
    <property type="match status" value="1"/>
</dbReference>
<protein>
    <recommendedName>
        <fullName evidence="8">Dihydrofolate synthase/folylpolyglutamate synthase</fullName>
        <ecNumber evidence="6">6.3.2.12</ecNumber>
        <ecNumber evidence="7">6.3.2.17</ecNumber>
    </recommendedName>
    <alternativeName>
        <fullName evidence="15">Tetrahydrofolylpolyglutamate synthase</fullName>
    </alternativeName>
</protein>
<dbReference type="PROSITE" id="PS01012">
    <property type="entry name" value="FOLYLPOLYGLU_SYNT_2"/>
    <property type="match status" value="1"/>
</dbReference>
<keyword evidence="13" id="KW-0460">Magnesium</keyword>
<evidence type="ECO:0000256" key="8">
    <source>
        <dbReference type="ARBA" id="ARBA00019357"/>
    </source>
</evidence>
<keyword evidence="10" id="KW-0479">Metal-binding</keyword>
<comment type="caution">
    <text evidence="21">The sequence shown here is derived from an EMBL/GenBank/DDBJ whole genome shotgun (WGS) entry which is preliminary data.</text>
</comment>
<dbReference type="Gene3D" id="3.90.190.20">
    <property type="entry name" value="Mur ligase, C-terminal domain"/>
    <property type="match status" value="1"/>
</dbReference>
<evidence type="ECO:0000256" key="10">
    <source>
        <dbReference type="ARBA" id="ARBA00022723"/>
    </source>
</evidence>
<evidence type="ECO:0000256" key="18">
    <source>
        <dbReference type="PIRNR" id="PIRNR001563"/>
    </source>
</evidence>
<dbReference type="GO" id="GO:0008841">
    <property type="term" value="F:dihydrofolate synthase activity"/>
    <property type="evidence" value="ECO:0007669"/>
    <property type="project" value="UniProtKB-EC"/>
</dbReference>
<dbReference type="RefSeq" id="WP_191158788.1">
    <property type="nucleotide sequence ID" value="NZ_JACXAI010000016.1"/>
</dbReference>
<dbReference type="SUPFAM" id="SSF53623">
    <property type="entry name" value="MurD-like peptide ligases, catalytic domain"/>
    <property type="match status" value="1"/>
</dbReference>
<evidence type="ECO:0000256" key="13">
    <source>
        <dbReference type="ARBA" id="ARBA00022842"/>
    </source>
</evidence>
<dbReference type="GO" id="GO:0005524">
    <property type="term" value="F:ATP binding"/>
    <property type="evidence" value="ECO:0007669"/>
    <property type="project" value="UniProtKB-KW"/>
</dbReference>
<keyword evidence="14" id="KW-0289">Folate biosynthesis</keyword>